<name>I3T693_LOTJA</name>
<organism evidence="1">
    <name type="scientific">Lotus japonicus</name>
    <name type="common">Lotus corniculatus var. japonicus</name>
    <dbReference type="NCBI Taxonomy" id="34305"/>
    <lineage>
        <taxon>Eukaryota</taxon>
        <taxon>Viridiplantae</taxon>
        <taxon>Streptophyta</taxon>
        <taxon>Embryophyta</taxon>
        <taxon>Tracheophyta</taxon>
        <taxon>Spermatophyta</taxon>
        <taxon>Magnoliopsida</taxon>
        <taxon>eudicotyledons</taxon>
        <taxon>Gunneridae</taxon>
        <taxon>Pentapetalae</taxon>
        <taxon>rosids</taxon>
        <taxon>fabids</taxon>
        <taxon>Fabales</taxon>
        <taxon>Fabaceae</taxon>
        <taxon>Papilionoideae</taxon>
        <taxon>50 kb inversion clade</taxon>
        <taxon>NPAAA clade</taxon>
        <taxon>Hologalegina</taxon>
        <taxon>robinioid clade</taxon>
        <taxon>Loteae</taxon>
        <taxon>Lotus</taxon>
    </lineage>
</organism>
<evidence type="ECO:0000313" key="1">
    <source>
        <dbReference type="EMBL" id="AFK48035.1"/>
    </source>
</evidence>
<dbReference type="AlphaFoldDB" id="I3T693"/>
<protein>
    <submittedName>
        <fullName evidence="1">Uncharacterized protein</fullName>
    </submittedName>
</protein>
<proteinExistence type="evidence at transcript level"/>
<accession>I3T693</accession>
<dbReference type="EMBL" id="BT148241">
    <property type="protein sequence ID" value="AFK48035.1"/>
    <property type="molecule type" value="mRNA"/>
</dbReference>
<reference evidence="1" key="1">
    <citation type="submission" date="2012-05" db="EMBL/GenBank/DDBJ databases">
        <authorList>
            <person name="Krishnakumar V."/>
            <person name="Cheung F."/>
            <person name="Xiao Y."/>
            <person name="Chan A."/>
            <person name="Moskal W.A."/>
            <person name="Town C.D."/>
        </authorList>
    </citation>
    <scope>NUCLEOTIDE SEQUENCE</scope>
</reference>
<sequence>MLRSFPDSPHIVHISSNDWMCNSLYWARKFSPQHGTDIAICCASS</sequence>